<accession>A0ACC1RWX4</accession>
<protein>
    <submittedName>
        <fullName evidence="1">Uncharacterized protein</fullName>
    </submittedName>
</protein>
<comment type="caution">
    <text evidence="1">The sequence shown here is derived from an EMBL/GenBank/DDBJ whole genome shotgun (WGS) entry which is preliminary data.</text>
</comment>
<organism evidence="1 2">
    <name type="scientific">Fusarium decemcellulare</name>
    <dbReference type="NCBI Taxonomy" id="57161"/>
    <lineage>
        <taxon>Eukaryota</taxon>
        <taxon>Fungi</taxon>
        <taxon>Dikarya</taxon>
        <taxon>Ascomycota</taxon>
        <taxon>Pezizomycotina</taxon>
        <taxon>Sordariomycetes</taxon>
        <taxon>Hypocreomycetidae</taxon>
        <taxon>Hypocreales</taxon>
        <taxon>Nectriaceae</taxon>
        <taxon>Fusarium</taxon>
        <taxon>Fusarium decemcellulare species complex</taxon>
    </lineage>
</organism>
<dbReference type="Proteomes" id="UP001148629">
    <property type="component" value="Unassembled WGS sequence"/>
</dbReference>
<sequence length="375" mass="40895">MPISDSARSRPNTYTQVTSVRRAAHHADVVQPLTYPDWVRVHYKLGERPDRGALHLVLEAIFISVRERAIVARSYEVLGVHDYSGRRQPLSDSTVKEFWKLYMEQQKYQAEQEEILLRLETKTAELEAELGVRPKELAAAKNPFWDPSTETPIPSALDKEEAITGTAGDGTEVKPPTEPKSTVVRPQEEYVDLLGDIYGDMMKGSAGTVKDPVEQPVDDAAEDAAENVAQDTTNDTVGDIVEDPIEGAAENTAENAVKDAVEDAAENAGEDTANDALGNTVGDPIADSMGDTAQGSVEETSPPGASLSFGFSGAPRRFGFPIFKNTAKEAEESAEVKPRISHKPTTATEKDDIQDIIAQIYGETVDRPQDSRRKS</sequence>
<name>A0ACC1RWX4_9HYPO</name>
<reference evidence="1" key="1">
    <citation type="submission" date="2022-08" db="EMBL/GenBank/DDBJ databases">
        <title>Genome Sequence of Fusarium decemcellulare.</title>
        <authorList>
            <person name="Buettner E."/>
        </authorList>
    </citation>
    <scope>NUCLEOTIDE SEQUENCE</scope>
    <source>
        <strain evidence="1">Babe19</strain>
    </source>
</reference>
<evidence type="ECO:0000313" key="1">
    <source>
        <dbReference type="EMBL" id="KAJ3527161.1"/>
    </source>
</evidence>
<keyword evidence="2" id="KW-1185">Reference proteome</keyword>
<proteinExistence type="predicted"/>
<evidence type="ECO:0000313" key="2">
    <source>
        <dbReference type="Proteomes" id="UP001148629"/>
    </source>
</evidence>
<dbReference type="EMBL" id="JANRMS010001603">
    <property type="protein sequence ID" value="KAJ3527161.1"/>
    <property type="molecule type" value="Genomic_DNA"/>
</dbReference>
<gene>
    <name evidence="1" type="ORF">NM208_g10837</name>
</gene>